<keyword evidence="1" id="KW-1133">Transmembrane helix</keyword>
<dbReference type="AlphaFoldDB" id="A0A914DGL1"/>
<dbReference type="WBParaSite" id="ACRNAN_scaffold2633.g32847.t2">
    <property type="protein sequence ID" value="ACRNAN_scaffold2633.g32847.t2"/>
    <property type="gene ID" value="ACRNAN_scaffold2633.g32847"/>
</dbReference>
<evidence type="ECO:0000313" key="2">
    <source>
        <dbReference type="Proteomes" id="UP000887540"/>
    </source>
</evidence>
<keyword evidence="1" id="KW-0472">Membrane</keyword>
<keyword evidence="2" id="KW-1185">Reference proteome</keyword>
<feature type="transmembrane region" description="Helical" evidence="1">
    <location>
        <begin position="35"/>
        <end position="55"/>
    </location>
</feature>
<evidence type="ECO:0000256" key="1">
    <source>
        <dbReference type="SAM" id="Phobius"/>
    </source>
</evidence>
<name>A0A914DGL1_9BILA</name>
<feature type="transmembrane region" description="Helical" evidence="1">
    <location>
        <begin position="7"/>
        <end position="29"/>
    </location>
</feature>
<proteinExistence type="predicted"/>
<keyword evidence="1" id="KW-0812">Transmembrane</keyword>
<protein>
    <submittedName>
        <fullName evidence="3">NADH dehydrogenase subunit 4L</fullName>
    </submittedName>
</protein>
<dbReference type="Proteomes" id="UP000887540">
    <property type="component" value="Unplaced"/>
</dbReference>
<sequence length="107" mass="12366">MRYNFLVCLIILNEFILIIIPDFVILVWPDTPLKTILFALTLTKSLITVSIMLIMQKELRSQCYIVITCLFKCVTHTNVNAIQSNVVMIFKRNQNNIVSTRDAISPY</sequence>
<accession>A0A914DGL1</accession>
<organism evidence="2 3">
    <name type="scientific">Acrobeloides nanus</name>
    <dbReference type="NCBI Taxonomy" id="290746"/>
    <lineage>
        <taxon>Eukaryota</taxon>
        <taxon>Metazoa</taxon>
        <taxon>Ecdysozoa</taxon>
        <taxon>Nematoda</taxon>
        <taxon>Chromadorea</taxon>
        <taxon>Rhabditida</taxon>
        <taxon>Tylenchina</taxon>
        <taxon>Cephalobomorpha</taxon>
        <taxon>Cephaloboidea</taxon>
        <taxon>Cephalobidae</taxon>
        <taxon>Acrobeloides</taxon>
    </lineage>
</organism>
<reference evidence="3" key="1">
    <citation type="submission" date="2022-11" db="UniProtKB">
        <authorList>
            <consortium name="WormBaseParasite"/>
        </authorList>
    </citation>
    <scope>IDENTIFICATION</scope>
</reference>
<evidence type="ECO:0000313" key="3">
    <source>
        <dbReference type="WBParaSite" id="ACRNAN_scaffold2633.g32847.t2"/>
    </source>
</evidence>